<reference evidence="2 3" key="1">
    <citation type="submission" date="2019-03" db="EMBL/GenBank/DDBJ databases">
        <title>Deep-cultivation of Planctomycetes and their phenomic and genomic characterization uncovers novel biology.</title>
        <authorList>
            <person name="Wiegand S."/>
            <person name="Jogler M."/>
            <person name="Boedeker C."/>
            <person name="Pinto D."/>
            <person name="Vollmers J."/>
            <person name="Rivas-Marin E."/>
            <person name="Kohn T."/>
            <person name="Peeters S.H."/>
            <person name="Heuer A."/>
            <person name="Rast P."/>
            <person name="Oberbeckmann S."/>
            <person name="Bunk B."/>
            <person name="Jeske O."/>
            <person name="Meyerdierks A."/>
            <person name="Storesund J.E."/>
            <person name="Kallscheuer N."/>
            <person name="Luecker S."/>
            <person name="Lage O.M."/>
            <person name="Pohl T."/>
            <person name="Merkel B.J."/>
            <person name="Hornburger P."/>
            <person name="Mueller R.-W."/>
            <person name="Bruemmer F."/>
            <person name="Labrenz M."/>
            <person name="Spormann A.M."/>
            <person name="Op den Camp H."/>
            <person name="Overmann J."/>
            <person name="Amann R."/>
            <person name="Jetten M.S.M."/>
            <person name="Mascher T."/>
            <person name="Medema M.H."/>
            <person name="Devos D.P."/>
            <person name="Kaster A.-K."/>
            <person name="Ovreas L."/>
            <person name="Rohde M."/>
            <person name="Galperin M.Y."/>
            <person name="Jogler C."/>
        </authorList>
    </citation>
    <scope>NUCLEOTIDE SEQUENCE [LARGE SCALE GENOMIC DNA]</scope>
    <source>
        <strain evidence="2 3">Enr13</strain>
    </source>
</reference>
<evidence type="ECO:0000313" key="3">
    <source>
        <dbReference type="Proteomes" id="UP000319004"/>
    </source>
</evidence>
<keyword evidence="3" id="KW-1185">Reference proteome</keyword>
<accession>A0A518HYF8</accession>
<name>A0A518HYF8_9BACT</name>
<gene>
    <name evidence="2" type="ORF">Enr13x_57850</name>
</gene>
<feature type="compositionally biased region" description="Polar residues" evidence="1">
    <location>
        <begin position="1"/>
        <end position="10"/>
    </location>
</feature>
<dbReference type="AlphaFoldDB" id="A0A518HYF8"/>
<proteinExistence type="predicted"/>
<dbReference type="KEGG" id="snep:Enr13x_57850"/>
<feature type="region of interest" description="Disordered" evidence="1">
    <location>
        <begin position="1"/>
        <end position="40"/>
    </location>
</feature>
<evidence type="ECO:0000313" key="2">
    <source>
        <dbReference type="EMBL" id="QDV45882.1"/>
    </source>
</evidence>
<protein>
    <submittedName>
        <fullName evidence="2">Uncharacterized protein</fullName>
    </submittedName>
</protein>
<dbReference type="EMBL" id="CP037423">
    <property type="protein sequence ID" value="QDV45882.1"/>
    <property type="molecule type" value="Genomic_DNA"/>
</dbReference>
<organism evidence="2 3">
    <name type="scientific">Stieleria neptunia</name>
    <dbReference type="NCBI Taxonomy" id="2527979"/>
    <lineage>
        <taxon>Bacteria</taxon>
        <taxon>Pseudomonadati</taxon>
        <taxon>Planctomycetota</taxon>
        <taxon>Planctomycetia</taxon>
        <taxon>Pirellulales</taxon>
        <taxon>Pirellulaceae</taxon>
        <taxon>Stieleria</taxon>
    </lineage>
</organism>
<sequence length="97" mass="10583">MPLSSSNNPTAPDGLVRPAEWHEGLWDPKNLGPEGTGTEERAEEGYAVKFFSGRARKALQNDHVHAKGDGEFIQEFTSINSGAASPERTWDSSVSLR</sequence>
<evidence type="ECO:0000256" key="1">
    <source>
        <dbReference type="SAM" id="MobiDB-lite"/>
    </source>
</evidence>
<dbReference type="Proteomes" id="UP000319004">
    <property type="component" value="Chromosome"/>
</dbReference>